<evidence type="ECO:0000256" key="10">
    <source>
        <dbReference type="ARBA" id="ARBA00022833"/>
    </source>
</evidence>
<comment type="subcellular location">
    <subcellularLocation>
        <location evidence="2">Cytoplasm</location>
    </subcellularLocation>
    <subcellularLocation>
        <location evidence="1">Nucleus</location>
    </subcellularLocation>
</comment>
<evidence type="ECO:0000256" key="9">
    <source>
        <dbReference type="ARBA" id="ARBA00022771"/>
    </source>
</evidence>
<dbReference type="InterPro" id="IPR000571">
    <property type="entry name" value="Znf_CCCH"/>
</dbReference>
<keyword evidence="4" id="KW-0597">Phosphoprotein</keyword>
<dbReference type="PANTHER" id="PTHR45740:SF15">
    <property type="entry name" value="ZINC FINGER CCCH TYPE DOMAIN CONTAINING 1-LIKE"/>
    <property type="match status" value="1"/>
</dbReference>
<dbReference type="GO" id="GO:0005634">
    <property type="term" value="C:nucleus"/>
    <property type="evidence" value="ECO:0007669"/>
    <property type="project" value="UniProtKB-SubCell"/>
</dbReference>
<dbReference type="PANTHER" id="PTHR45740">
    <property type="entry name" value="POLY [ADP-RIBOSE] POLYMERASE"/>
    <property type="match status" value="1"/>
</dbReference>
<evidence type="ECO:0000256" key="5">
    <source>
        <dbReference type="ARBA" id="ARBA00022676"/>
    </source>
</evidence>
<feature type="domain" description="C3H1-type" evidence="16">
    <location>
        <begin position="27"/>
        <end position="49"/>
    </location>
</feature>
<dbReference type="GO" id="GO:0008270">
    <property type="term" value="F:zinc ion binding"/>
    <property type="evidence" value="ECO:0007669"/>
    <property type="project" value="UniProtKB-KW"/>
</dbReference>
<protein>
    <recommendedName>
        <fullName evidence="21">Poly [ADP-ribose] polymerase 12</fullName>
    </recommendedName>
</protein>
<dbReference type="PROSITE" id="PS51059">
    <property type="entry name" value="PARP_CATALYTIC"/>
    <property type="match status" value="1"/>
</dbReference>
<keyword evidence="11" id="KW-0520">NAD</keyword>
<dbReference type="Proteomes" id="UP000824540">
    <property type="component" value="Unassembled WGS sequence"/>
</dbReference>
<accession>A0A8T2N1H8</accession>
<keyword evidence="20" id="KW-1185">Reference proteome</keyword>
<keyword evidence="8" id="KW-0677">Repeat</keyword>
<evidence type="ECO:0000256" key="4">
    <source>
        <dbReference type="ARBA" id="ARBA00022553"/>
    </source>
</evidence>
<sequence length="496" mass="56838">QVCFSYNRGDGEYGSCPDQESCRRLHLCDRYLRGTCRAEVGCPRSHDLFEPHPLKTLQERQVPNELIGSLLPIFQNIQAMKTSGNSTSNKQPTHAGHESTTRKAPAQPVCFTNMTCGAAQVRRLSTVSSVVQPTFILTTTWAWYWEDEYGSWIQYASMGGGHRASSITSEDLEQRYQEDRRDVIEFSAGSQTYQLSFEDMIQRNKQYGTQKVVRRRPMFVSSEEVMVIKTSKKAANSRVLHFKALPDYWDKSMIPETGYKRIPLQYSSSEYQKILALFSQTMARFNIHRIERIQNKSLWEVFQWQKDQMKKHNAGKNANEKLLFHGTDSKHIDAICRENFDWRICGTHGTAYGKGSYFARDAKYSHGYTSSSGAKTMFVCRVLVGSYTKGNSSYLRPPSKDGGDVLFYDSCVDDIHNPSIFVVFEKHQVYPEYLLHYSDDTWDSPPRTYIRPAPQPAYAPPTTSYSRPRTRVPSPPTSTTYYIPSNNVWQSSNQTI</sequence>
<dbReference type="CDD" id="cd01439">
    <property type="entry name" value="TCCD_inducible_PARP_like"/>
    <property type="match status" value="1"/>
</dbReference>
<dbReference type="InterPro" id="IPR051712">
    <property type="entry name" value="ARTD-AVP"/>
</dbReference>
<feature type="region of interest" description="Disordered" evidence="15">
    <location>
        <begin position="82"/>
        <end position="104"/>
    </location>
</feature>
<evidence type="ECO:0000259" key="17">
    <source>
        <dbReference type="PROSITE" id="PS50918"/>
    </source>
</evidence>
<feature type="compositionally biased region" description="Polar residues" evidence="15">
    <location>
        <begin position="82"/>
        <end position="92"/>
    </location>
</feature>
<dbReference type="EMBL" id="JAFBMS010000607">
    <property type="protein sequence ID" value="KAG9330437.1"/>
    <property type="molecule type" value="Genomic_DNA"/>
</dbReference>
<organism evidence="19 20">
    <name type="scientific">Albula glossodonta</name>
    <name type="common">roundjaw bonefish</name>
    <dbReference type="NCBI Taxonomy" id="121402"/>
    <lineage>
        <taxon>Eukaryota</taxon>
        <taxon>Metazoa</taxon>
        <taxon>Chordata</taxon>
        <taxon>Craniata</taxon>
        <taxon>Vertebrata</taxon>
        <taxon>Euteleostomi</taxon>
        <taxon>Actinopterygii</taxon>
        <taxon>Neopterygii</taxon>
        <taxon>Teleostei</taxon>
        <taxon>Albuliformes</taxon>
        <taxon>Albulidae</taxon>
        <taxon>Albula</taxon>
    </lineage>
</organism>
<dbReference type="PROSITE" id="PS50103">
    <property type="entry name" value="ZF_C3H1"/>
    <property type="match status" value="1"/>
</dbReference>
<evidence type="ECO:0000313" key="20">
    <source>
        <dbReference type="Proteomes" id="UP000824540"/>
    </source>
</evidence>
<reference evidence="19" key="1">
    <citation type="thesis" date="2021" institute="BYU ScholarsArchive" country="Provo, UT, USA">
        <title>Applications of and Algorithms for Genome Assembly and Genomic Analyses with an Emphasis on Marine Teleosts.</title>
        <authorList>
            <person name="Pickett B.D."/>
        </authorList>
    </citation>
    <scope>NUCLEOTIDE SEQUENCE</scope>
    <source>
        <strain evidence="19">HI-2016</strain>
    </source>
</reference>
<comment type="similarity">
    <text evidence="13">Belongs to the ARTD/PARP family.</text>
</comment>
<evidence type="ECO:0000259" key="18">
    <source>
        <dbReference type="PROSITE" id="PS51059"/>
    </source>
</evidence>
<dbReference type="InterPro" id="IPR057602">
    <property type="entry name" value="Zfn-CCCH_PARP12"/>
</dbReference>
<dbReference type="PROSITE" id="PS50918">
    <property type="entry name" value="WWE"/>
    <property type="match status" value="1"/>
</dbReference>
<proteinExistence type="inferred from homology"/>
<dbReference type="InterPro" id="IPR037197">
    <property type="entry name" value="WWE_dom_sf"/>
</dbReference>
<dbReference type="FunFam" id="3.90.228.10:FF:000008">
    <property type="entry name" value="Poly [ADP-ribose] polymerase"/>
    <property type="match status" value="1"/>
</dbReference>
<dbReference type="GO" id="GO:0005737">
    <property type="term" value="C:cytoplasm"/>
    <property type="evidence" value="ECO:0007669"/>
    <property type="project" value="UniProtKB-SubCell"/>
</dbReference>
<keyword evidence="12" id="KW-0539">Nucleus</keyword>
<feature type="domain" description="WWE" evidence="17">
    <location>
        <begin position="129"/>
        <end position="215"/>
    </location>
</feature>
<gene>
    <name evidence="19" type="ORF">JZ751_025342</name>
</gene>
<dbReference type="AlphaFoldDB" id="A0A8T2N1H8"/>
<dbReference type="Pfam" id="PF02825">
    <property type="entry name" value="WWE"/>
    <property type="match status" value="1"/>
</dbReference>
<keyword evidence="5" id="KW-0328">Glycosyltransferase</keyword>
<evidence type="ECO:0000256" key="6">
    <source>
        <dbReference type="ARBA" id="ARBA00022679"/>
    </source>
</evidence>
<evidence type="ECO:0000256" key="15">
    <source>
        <dbReference type="SAM" id="MobiDB-lite"/>
    </source>
</evidence>
<evidence type="ECO:0008006" key="21">
    <source>
        <dbReference type="Google" id="ProtNLM"/>
    </source>
</evidence>
<dbReference type="GO" id="GO:1990404">
    <property type="term" value="F:NAD+-protein mono-ADP-ribosyltransferase activity"/>
    <property type="evidence" value="ECO:0007669"/>
    <property type="project" value="TreeGrafter"/>
</dbReference>
<evidence type="ECO:0000256" key="13">
    <source>
        <dbReference type="ARBA" id="ARBA00024347"/>
    </source>
</evidence>
<feature type="non-terminal residue" evidence="19">
    <location>
        <position position="496"/>
    </location>
</feature>
<feature type="region of interest" description="Disordered" evidence="15">
    <location>
        <begin position="451"/>
        <end position="477"/>
    </location>
</feature>
<keyword evidence="9 14" id="KW-0863">Zinc-finger</keyword>
<keyword evidence="3" id="KW-0963">Cytoplasm</keyword>
<dbReference type="Gene3D" id="3.90.228.10">
    <property type="match status" value="1"/>
</dbReference>
<dbReference type="Pfam" id="PF25261">
    <property type="entry name" value="zf-CCCH_PARP12"/>
    <property type="match status" value="1"/>
</dbReference>
<evidence type="ECO:0000256" key="12">
    <source>
        <dbReference type="ARBA" id="ARBA00023242"/>
    </source>
</evidence>
<dbReference type="Pfam" id="PF00644">
    <property type="entry name" value="PARP"/>
    <property type="match status" value="1"/>
</dbReference>
<feature type="zinc finger region" description="C3H1-type" evidence="14">
    <location>
        <begin position="27"/>
        <end position="49"/>
    </location>
</feature>
<keyword evidence="10 14" id="KW-0862">Zinc</keyword>
<comment type="caution">
    <text evidence="19">The sequence shown here is derived from an EMBL/GenBank/DDBJ whole genome shotgun (WGS) entry which is preliminary data.</text>
</comment>
<evidence type="ECO:0000256" key="7">
    <source>
        <dbReference type="ARBA" id="ARBA00022723"/>
    </source>
</evidence>
<keyword evidence="7 14" id="KW-0479">Metal-binding</keyword>
<evidence type="ECO:0000256" key="3">
    <source>
        <dbReference type="ARBA" id="ARBA00022490"/>
    </source>
</evidence>
<feature type="domain" description="PARP catalytic" evidence="18">
    <location>
        <begin position="245"/>
        <end position="458"/>
    </location>
</feature>
<evidence type="ECO:0000256" key="14">
    <source>
        <dbReference type="PROSITE-ProRule" id="PRU00723"/>
    </source>
</evidence>
<dbReference type="InterPro" id="IPR004170">
    <property type="entry name" value="WWE_dom"/>
</dbReference>
<keyword evidence="6" id="KW-0808">Transferase</keyword>
<evidence type="ECO:0000313" key="19">
    <source>
        <dbReference type="EMBL" id="KAG9330437.1"/>
    </source>
</evidence>
<dbReference type="SUPFAM" id="SSF117839">
    <property type="entry name" value="WWE domain"/>
    <property type="match status" value="1"/>
</dbReference>
<dbReference type="Gene3D" id="3.30.720.50">
    <property type="match status" value="1"/>
</dbReference>
<evidence type="ECO:0000256" key="8">
    <source>
        <dbReference type="ARBA" id="ARBA00022737"/>
    </source>
</evidence>
<name>A0A8T2N1H8_9TELE</name>
<dbReference type="SUPFAM" id="SSF56399">
    <property type="entry name" value="ADP-ribosylation"/>
    <property type="match status" value="1"/>
</dbReference>
<evidence type="ECO:0000256" key="1">
    <source>
        <dbReference type="ARBA" id="ARBA00004123"/>
    </source>
</evidence>
<dbReference type="GO" id="GO:0003950">
    <property type="term" value="F:NAD+ poly-ADP-ribosyltransferase activity"/>
    <property type="evidence" value="ECO:0007669"/>
    <property type="project" value="InterPro"/>
</dbReference>
<dbReference type="OrthoDB" id="6133115at2759"/>
<evidence type="ECO:0000259" key="16">
    <source>
        <dbReference type="PROSITE" id="PS50103"/>
    </source>
</evidence>
<evidence type="ECO:0000256" key="2">
    <source>
        <dbReference type="ARBA" id="ARBA00004496"/>
    </source>
</evidence>
<dbReference type="InterPro" id="IPR012317">
    <property type="entry name" value="Poly(ADP-ribose)pol_cat_dom"/>
</dbReference>
<evidence type="ECO:0000256" key="11">
    <source>
        <dbReference type="ARBA" id="ARBA00023027"/>
    </source>
</evidence>